<dbReference type="GO" id="GO:0008233">
    <property type="term" value="F:peptidase activity"/>
    <property type="evidence" value="ECO:0007669"/>
    <property type="project" value="UniProtKB-KW"/>
</dbReference>
<dbReference type="Gene3D" id="3.30.230.10">
    <property type="match status" value="1"/>
</dbReference>
<dbReference type="InterPro" id="IPR020568">
    <property type="entry name" value="Ribosomal_Su5_D2-typ_SF"/>
</dbReference>
<name>A0ABU2S9B6_9ACTN</name>
<accession>A0ABU2S9B6</accession>
<evidence type="ECO:0000259" key="1">
    <source>
        <dbReference type="Pfam" id="PF05362"/>
    </source>
</evidence>
<reference evidence="3" key="1">
    <citation type="submission" date="2023-07" db="EMBL/GenBank/DDBJ databases">
        <title>30 novel species of actinomycetes from the DSMZ collection.</title>
        <authorList>
            <person name="Nouioui I."/>
        </authorList>
    </citation>
    <scope>NUCLEOTIDE SEQUENCE [LARGE SCALE GENOMIC DNA]</scope>
    <source>
        <strain evidence="3">DSM 41886</strain>
    </source>
</reference>
<protein>
    <submittedName>
        <fullName evidence="2">S16 family serine protease</fullName>
        <ecNumber evidence="2">3.4.21.-</ecNumber>
    </submittedName>
</protein>
<comment type="caution">
    <text evidence="2">The sequence shown here is derived from an EMBL/GenBank/DDBJ whole genome shotgun (WGS) entry which is preliminary data.</text>
</comment>
<dbReference type="GO" id="GO:0006508">
    <property type="term" value="P:proteolysis"/>
    <property type="evidence" value="ECO:0007669"/>
    <property type="project" value="UniProtKB-KW"/>
</dbReference>
<evidence type="ECO:0000313" key="3">
    <source>
        <dbReference type="Proteomes" id="UP001183615"/>
    </source>
</evidence>
<gene>
    <name evidence="2" type="ORF">RM779_23340</name>
</gene>
<dbReference type="Pfam" id="PF05362">
    <property type="entry name" value="Lon_C"/>
    <property type="match status" value="1"/>
</dbReference>
<keyword evidence="2" id="KW-0378">Hydrolase</keyword>
<organism evidence="2 3">
    <name type="scientific">Streptomyces johnsoniae</name>
    <dbReference type="NCBI Taxonomy" id="3075532"/>
    <lineage>
        <taxon>Bacteria</taxon>
        <taxon>Bacillati</taxon>
        <taxon>Actinomycetota</taxon>
        <taxon>Actinomycetes</taxon>
        <taxon>Kitasatosporales</taxon>
        <taxon>Streptomycetaceae</taxon>
        <taxon>Streptomyces</taxon>
    </lineage>
</organism>
<evidence type="ECO:0000313" key="2">
    <source>
        <dbReference type="EMBL" id="MDT0445507.1"/>
    </source>
</evidence>
<proteinExistence type="predicted"/>
<dbReference type="EMBL" id="JAVREV010000014">
    <property type="protein sequence ID" value="MDT0445507.1"/>
    <property type="molecule type" value="Genomic_DNA"/>
</dbReference>
<keyword evidence="2" id="KW-0645">Protease</keyword>
<dbReference type="InterPro" id="IPR014721">
    <property type="entry name" value="Ribsml_uS5_D2-typ_fold_subgr"/>
</dbReference>
<dbReference type="RefSeq" id="WP_311619703.1">
    <property type="nucleotide sequence ID" value="NZ_JAVREV010000014.1"/>
</dbReference>
<feature type="domain" description="Lon proteolytic" evidence="1">
    <location>
        <begin position="167"/>
        <end position="249"/>
    </location>
</feature>
<dbReference type="InterPro" id="IPR008269">
    <property type="entry name" value="Lon_proteolytic"/>
</dbReference>
<dbReference type="EC" id="3.4.21.-" evidence="2"/>
<keyword evidence="3" id="KW-1185">Reference proteome</keyword>
<sequence length="276" mass="27667">MPAAPTASKAAAAPPAGAARRPLLLAACVALVAALLAVAALAPLPYSVTRPGPTADVLGEHDGEPVITITGAPVREPAGELRMTTITATSPDATVRLTDVVTGYFSGERAVMPREAVYPVGDSREEIQEHNAGQMRDSQHAAVAAAVTYLGLDEDEVSIELNLADVGGPSAGLLLSLGIVDLLRGDGSGGDLTDGRVIAGTGTIEPDGTVGSVGGVPLKTQAARRDGATVFLVPSEECADATAEAPDGLRVLPVATLEGAVADLRALAAGESVPSC</sequence>
<dbReference type="Proteomes" id="UP001183615">
    <property type="component" value="Unassembled WGS sequence"/>
</dbReference>
<dbReference type="SUPFAM" id="SSF54211">
    <property type="entry name" value="Ribosomal protein S5 domain 2-like"/>
    <property type="match status" value="1"/>
</dbReference>